<keyword evidence="13" id="KW-0378">Hydrolase</keyword>
<reference evidence="22" key="2">
    <citation type="submission" date="2025-08" db="UniProtKB">
        <authorList>
            <consortium name="Ensembl"/>
        </authorList>
    </citation>
    <scope>IDENTIFICATION</scope>
</reference>
<evidence type="ECO:0000256" key="1">
    <source>
        <dbReference type="ARBA" id="ARBA00000402"/>
    </source>
</evidence>
<comment type="similarity">
    <text evidence="5">Belongs to the RNase Z family.</text>
</comment>
<evidence type="ECO:0000256" key="3">
    <source>
        <dbReference type="ARBA" id="ARBA00004123"/>
    </source>
</evidence>
<reference evidence="22" key="3">
    <citation type="submission" date="2025-09" db="UniProtKB">
        <authorList>
            <consortium name="Ensembl"/>
        </authorList>
    </citation>
    <scope>IDENTIFICATION</scope>
</reference>
<dbReference type="PANTHER" id="PTHR46018:SF2">
    <property type="entry name" value="ZINC PHOSPHODIESTERASE ELAC PROTEIN 1"/>
    <property type="match status" value="1"/>
</dbReference>
<evidence type="ECO:0000256" key="20">
    <source>
        <dbReference type="ARBA" id="ARBA00082442"/>
    </source>
</evidence>
<evidence type="ECO:0000256" key="17">
    <source>
        <dbReference type="ARBA" id="ARBA00067122"/>
    </source>
</evidence>
<keyword evidence="14" id="KW-0862">Zinc</keyword>
<dbReference type="GeneTree" id="ENSGT00730000111224"/>
<evidence type="ECO:0000256" key="6">
    <source>
        <dbReference type="ARBA" id="ARBA00011738"/>
    </source>
</evidence>
<keyword evidence="15" id="KW-0539">Nucleus</keyword>
<comment type="catalytic activity">
    <reaction evidence="1">
        <text>Endonucleolytic cleavage of RNA, removing extra 3' nucleotides from tRNA precursor, generating 3' termini of tRNAs. A 3'-hydroxy group is left at the tRNA terminus and a 5'-phosphoryl group is left at the trailer molecule.</text>
        <dbReference type="EC" id="3.1.26.11"/>
    </reaction>
</comment>
<evidence type="ECO:0000256" key="12">
    <source>
        <dbReference type="ARBA" id="ARBA00022759"/>
    </source>
</evidence>
<evidence type="ECO:0000256" key="5">
    <source>
        <dbReference type="ARBA" id="ARBA00007823"/>
    </source>
</evidence>
<name>A0A9L0JYB4_EQUAS</name>
<dbReference type="EC" id="3.1.26.11" evidence="7"/>
<evidence type="ECO:0000256" key="18">
    <source>
        <dbReference type="ARBA" id="ARBA00076548"/>
    </source>
</evidence>
<keyword evidence="12" id="KW-0255">Endonuclease</keyword>
<evidence type="ECO:0000256" key="15">
    <source>
        <dbReference type="ARBA" id="ARBA00023242"/>
    </source>
</evidence>
<evidence type="ECO:0000256" key="2">
    <source>
        <dbReference type="ARBA" id="ARBA00001947"/>
    </source>
</evidence>
<keyword evidence="9" id="KW-0819">tRNA processing</keyword>
<evidence type="ECO:0000256" key="16">
    <source>
        <dbReference type="ARBA" id="ARBA00056282"/>
    </source>
</evidence>
<evidence type="ECO:0000256" key="11">
    <source>
        <dbReference type="ARBA" id="ARBA00022723"/>
    </source>
</evidence>
<evidence type="ECO:0000313" key="22">
    <source>
        <dbReference type="Ensembl" id="ENSEASP00005057488.1"/>
    </source>
</evidence>
<comment type="function">
    <text evidence="16">Zinc phosphodiesterase, which displays some tRNA 3'-processing endonuclease activity. Specifically involved in tRNA repair: acts downstream of the ribosome-associated quality control (RQC) pathway by removing a 2',3'-cyclic phosphate from tRNAs following cleavage by ANKZF1. tRNAs are then processed by TRNT1.</text>
</comment>
<evidence type="ECO:0000256" key="10">
    <source>
        <dbReference type="ARBA" id="ARBA00022722"/>
    </source>
</evidence>
<dbReference type="InterPro" id="IPR013471">
    <property type="entry name" value="RNase_Z/BN"/>
</dbReference>
<sequence>MSMDVTFLGTGAAYPSPTRGASALVLRCEGECWLFDCGEGTQTQLMKSQLKAGRITKIFITHLHGDHFFGLPGLLCTISLQSGSTVTKQPIEIYGPVGLRDFIWQTMELSHTELVFPYVVHELVPTADQCPTEELKEFVHVNRADSPPKDGQGRTILLDSEENSYLLVDDEQFVVKAFRLFHRIPSFGFSVMEKKRPGKLNAQKLKDLGECFFPPSHQS</sequence>
<evidence type="ECO:0000256" key="9">
    <source>
        <dbReference type="ARBA" id="ARBA00022694"/>
    </source>
</evidence>
<dbReference type="CDD" id="cd07717">
    <property type="entry name" value="RNaseZ_ZiPD-like_MBL-fold"/>
    <property type="match status" value="1"/>
</dbReference>
<dbReference type="FunFam" id="3.60.15.10:FF:000069">
    <property type="entry name" value="ElaC ribonuclease Z 1"/>
    <property type="match status" value="1"/>
</dbReference>
<proteinExistence type="inferred from homology"/>
<evidence type="ECO:0000256" key="14">
    <source>
        <dbReference type="ARBA" id="ARBA00022833"/>
    </source>
</evidence>
<evidence type="ECO:0000256" key="7">
    <source>
        <dbReference type="ARBA" id="ARBA00012477"/>
    </source>
</evidence>
<evidence type="ECO:0000313" key="23">
    <source>
        <dbReference type="Proteomes" id="UP000694387"/>
    </source>
</evidence>
<dbReference type="GO" id="GO:0005829">
    <property type="term" value="C:cytosol"/>
    <property type="evidence" value="ECO:0007669"/>
    <property type="project" value="UniProtKB-SubCell"/>
</dbReference>
<protein>
    <recommendedName>
        <fullName evidence="17">Zinc phosphodiesterase ELAC protein 1</fullName>
        <ecNumber evidence="7">3.1.26.11</ecNumber>
    </recommendedName>
    <alternativeName>
        <fullName evidence="21">ElaC homolog protein 1</fullName>
    </alternativeName>
    <alternativeName>
        <fullName evidence="19">Ribonuclease Z 1</fullName>
    </alternativeName>
    <alternativeName>
        <fullName evidence="18">tRNA 3 endonuclease 1</fullName>
    </alternativeName>
    <alternativeName>
        <fullName evidence="20">tRNase Z 1</fullName>
    </alternativeName>
</protein>
<dbReference type="SUPFAM" id="SSF56281">
    <property type="entry name" value="Metallo-hydrolase/oxidoreductase"/>
    <property type="match status" value="1"/>
</dbReference>
<evidence type="ECO:0000256" key="21">
    <source>
        <dbReference type="ARBA" id="ARBA00083594"/>
    </source>
</evidence>
<dbReference type="GO" id="GO:0042781">
    <property type="term" value="F:3'-tRNA processing endoribonuclease activity"/>
    <property type="evidence" value="ECO:0007669"/>
    <property type="project" value="UniProtKB-EC"/>
</dbReference>
<comment type="subcellular location">
    <subcellularLocation>
        <location evidence="4">Cytoplasm</location>
        <location evidence="4">Cytosol</location>
    </subcellularLocation>
    <subcellularLocation>
        <location evidence="3">Nucleus</location>
    </subcellularLocation>
</comment>
<dbReference type="Pfam" id="PF23023">
    <property type="entry name" value="Anti-Pycsar_Apyc1"/>
    <property type="match status" value="1"/>
</dbReference>
<reference evidence="22 23" key="1">
    <citation type="journal article" date="2020" name="Nat. Commun.">
        <title>Donkey genomes provide new insights into domestication and selection for coat color.</title>
        <authorList>
            <person name="Wang"/>
            <person name="C."/>
            <person name="Li"/>
            <person name="H."/>
            <person name="Guo"/>
            <person name="Y."/>
            <person name="Huang"/>
            <person name="J."/>
            <person name="Sun"/>
            <person name="Y."/>
            <person name="Min"/>
            <person name="J."/>
            <person name="Wang"/>
            <person name="J."/>
            <person name="Fang"/>
            <person name="X."/>
            <person name="Zhao"/>
            <person name="Z."/>
            <person name="Wang"/>
            <person name="S."/>
            <person name="Zhang"/>
            <person name="Y."/>
            <person name="Liu"/>
            <person name="Q."/>
            <person name="Jiang"/>
            <person name="Q."/>
            <person name="Wang"/>
            <person name="X."/>
            <person name="Guo"/>
            <person name="Y."/>
            <person name="Yang"/>
            <person name="C."/>
            <person name="Wang"/>
            <person name="Y."/>
            <person name="Tian"/>
            <person name="F."/>
            <person name="Zhuang"/>
            <person name="G."/>
            <person name="Fan"/>
            <person name="Y."/>
            <person name="Gao"/>
            <person name="Q."/>
            <person name="Li"/>
            <person name="Y."/>
            <person name="Ju"/>
            <person name="Z."/>
            <person name="Li"/>
            <person name="J."/>
            <person name="Li"/>
            <person name="R."/>
            <person name="Hou"/>
            <person name="M."/>
            <person name="Yang"/>
            <person name="G."/>
            <person name="Liu"/>
            <person name="G."/>
            <person name="Liu"/>
            <person name="W."/>
            <person name="Guo"/>
            <person name="J."/>
            <person name="Pan"/>
            <person name="S."/>
            <person name="Fan"/>
            <person name="G."/>
            <person name="Zhang"/>
            <person name="W."/>
            <person name="Zhang"/>
            <person name="R."/>
            <person name="Yu"/>
            <person name="J."/>
            <person name="Zhang"/>
            <person name="X."/>
            <person name="Yin"/>
            <person name="Q."/>
            <person name="Ji"/>
            <person name="C."/>
            <person name="Jin"/>
            <person name="Y."/>
            <person name="Yue"/>
            <person name="G."/>
            <person name="Liu"/>
            <person name="M."/>
            <person name="Xu"/>
            <person name="J."/>
            <person name="Liu"/>
            <person name="S."/>
            <person name="Jordana"/>
            <person name="J."/>
            <person name="Noce"/>
            <person name="A."/>
            <person name="Amills"/>
            <person name="M."/>
            <person name="Wu"/>
            <person name="D.D."/>
            <person name="Li"/>
            <person name="S."/>
            <person name="Zhou"/>
            <person name="X. and Zhong"/>
            <person name="J."/>
        </authorList>
    </citation>
    <scope>NUCLEOTIDE SEQUENCE [LARGE SCALE GENOMIC DNA]</scope>
</reference>
<dbReference type="Proteomes" id="UP000694387">
    <property type="component" value="Chromosome 7"/>
</dbReference>
<gene>
    <name evidence="22" type="primary">ELAC1</name>
</gene>
<comment type="cofactor">
    <cofactor evidence="2">
        <name>Zn(2+)</name>
        <dbReference type="ChEBI" id="CHEBI:29105"/>
    </cofactor>
</comment>
<evidence type="ECO:0000256" key="4">
    <source>
        <dbReference type="ARBA" id="ARBA00004514"/>
    </source>
</evidence>
<keyword evidence="23" id="KW-1185">Reference proteome</keyword>
<dbReference type="AlphaFoldDB" id="A0A9L0JYB4"/>
<organism evidence="22 23">
    <name type="scientific">Equus asinus</name>
    <name type="common">Donkey</name>
    <name type="synonym">Equus africanus asinus</name>
    <dbReference type="NCBI Taxonomy" id="9793"/>
    <lineage>
        <taxon>Eukaryota</taxon>
        <taxon>Metazoa</taxon>
        <taxon>Chordata</taxon>
        <taxon>Craniata</taxon>
        <taxon>Vertebrata</taxon>
        <taxon>Euteleostomi</taxon>
        <taxon>Mammalia</taxon>
        <taxon>Eutheria</taxon>
        <taxon>Laurasiatheria</taxon>
        <taxon>Perissodactyla</taxon>
        <taxon>Equidae</taxon>
        <taxon>Equus</taxon>
    </lineage>
</organism>
<keyword evidence="10" id="KW-0540">Nuclease</keyword>
<evidence type="ECO:0000256" key="19">
    <source>
        <dbReference type="ARBA" id="ARBA00077997"/>
    </source>
</evidence>
<dbReference type="Ensembl" id="ENSEAST00005054438.1">
    <property type="protein sequence ID" value="ENSEASP00005057488.1"/>
    <property type="gene ID" value="ENSEASG00005003810.2"/>
</dbReference>
<keyword evidence="11" id="KW-0479">Metal-binding</keyword>
<dbReference type="GO" id="GO:0005634">
    <property type="term" value="C:nucleus"/>
    <property type="evidence" value="ECO:0007669"/>
    <property type="project" value="UniProtKB-SubCell"/>
</dbReference>
<evidence type="ECO:0000256" key="13">
    <source>
        <dbReference type="ARBA" id="ARBA00022801"/>
    </source>
</evidence>
<accession>A0A9L0JYB4</accession>
<dbReference type="InterPro" id="IPR036866">
    <property type="entry name" value="RibonucZ/Hydroxyglut_hydro"/>
</dbReference>
<dbReference type="Gene3D" id="3.60.15.10">
    <property type="entry name" value="Ribonuclease Z/Hydroxyacylglutathione hydrolase-like"/>
    <property type="match status" value="1"/>
</dbReference>
<dbReference type="PANTHER" id="PTHR46018">
    <property type="entry name" value="ZINC PHOSPHODIESTERASE ELAC PROTEIN 1"/>
    <property type="match status" value="1"/>
</dbReference>
<evidence type="ECO:0000256" key="8">
    <source>
        <dbReference type="ARBA" id="ARBA00022490"/>
    </source>
</evidence>
<keyword evidence="8" id="KW-0963">Cytoplasm</keyword>
<dbReference type="GO" id="GO:0046872">
    <property type="term" value="F:metal ion binding"/>
    <property type="evidence" value="ECO:0007669"/>
    <property type="project" value="UniProtKB-KW"/>
</dbReference>
<comment type="subunit">
    <text evidence="6">Homodimer.</text>
</comment>